<dbReference type="InterPro" id="IPR012338">
    <property type="entry name" value="Beta-lactam/transpept-like"/>
</dbReference>
<dbReference type="SUPFAM" id="SSF56601">
    <property type="entry name" value="beta-lactamase/transpeptidase-like"/>
    <property type="match status" value="1"/>
</dbReference>
<dbReference type="PANTHER" id="PTHR43283">
    <property type="entry name" value="BETA-LACTAMASE-RELATED"/>
    <property type="match status" value="1"/>
</dbReference>
<dbReference type="Proteomes" id="UP000295008">
    <property type="component" value="Unassembled WGS sequence"/>
</dbReference>
<proteinExistence type="predicted"/>
<dbReference type="Pfam" id="PF00144">
    <property type="entry name" value="Beta-lactamase"/>
    <property type="match status" value="1"/>
</dbReference>
<organism evidence="2 3">
    <name type="scientific">Hydrogenispora ethanolica</name>
    <dbReference type="NCBI Taxonomy" id="1082276"/>
    <lineage>
        <taxon>Bacteria</taxon>
        <taxon>Bacillati</taxon>
        <taxon>Bacillota</taxon>
        <taxon>Hydrogenispora</taxon>
    </lineage>
</organism>
<comment type="caution">
    <text evidence="2">The sequence shown here is derived from an EMBL/GenBank/DDBJ whole genome shotgun (WGS) entry which is preliminary data.</text>
</comment>
<dbReference type="PANTHER" id="PTHR43283:SF18">
    <property type="match status" value="1"/>
</dbReference>
<keyword evidence="3" id="KW-1185">Reference proteome</keyword>
<feature type="domain" description="Beta-lactamase-related" evidence="1">
    <location>
        <begin position="127"/>
        <end position="424"/>
    </location>
</feature>
<accession>A0A4R1RMP0</accession>
<dbReference type="OrthoDB" id="9797709at2"/>
<evidence type="ECO:0000313" key="2">
    <source>
        <dbReference type="EMBL" id="TCL67379.1"/>
    </source>
</evidence>
<dbReference type="Gene3D" id="3.40.710.10">
    <property type="entry name" value="DD-peptidase/beta-lactamase superfamily"/>
    <property type="match status" value="1"/>
</dbReference>
<gene>
    <name evidence="2" type="ORF">EDC14_101468</name>
</gene>
<dbReference type="InterPro" id="IPR050789">
    <property type="entry name" value="Diverse_Enzym_Activities"/>
</dbReference>
<name>A0A4R1RMP0_HYDET</name>
<sequence>MHRGLIPGPGFLIAASQASLDLQVKGPPAMILQNGTKRIGIEKGKAGRRLNIVRIGHSHHQRPPLDGVAKWMEKESGTMPNLKTGTNGRGPWRCILWAVLLAVLTGLPVQTHRVWADGAENRYAALESYIPAAMKQSRVPGLALAIFDGQGIVYSKGFGVKKAGAADPVGEDTIFQAASLSKTVTAYAAMILVERGQLGLDEPLGHYLKKPYLPNPRDAERITLRMVLNHTSGMSNDSDGKDRKVYFTPGTRFSYSGAGFRYLQQVLEEVTGSGFAEWVEREVFKPLGMNLSSFAFQEERLALMAYGHEAGVAFPIARKAVNAAYSLLTTPSDLARFYAEVCRPTLLKPETVAMMLTPAVQWRKDIYWGLGFGILKSPDAAFFWHWGNTYYYTNMMIAGKDSGTGAVIMTNGNTGMRLAERLAIKVANEYLLETGAALNPETFDFIR</sequence>
<dbReference type="InterPro" id="IPR001466">
    <property type="entry name" value="Beta-lactam-related"/>
</dbReference>
<reference evidence="2 3" key="1">
    <citation type="submission" date="2019-03" db="EMBL/GenBank/DDBJ databases">
        <title>Genomic Encyclopedia of Type Strains, Phase IV (KMG-IV): sequencing the most valuable type-strain genomes for metagenomic binning, comparative biology and taxonomic classification.</title>
        <authorList>
            <person name="Goeker M."/>
        </authorList>
    </citation>
    <scope>NUCLEOTIDE SEQUENCE [LARGE SCALE GENOMIC DNA]</scope>
    <source>
        <strain evidence="2 3">LX-B</strain>
    </source>
</reference>
<evidence type="ECO:0000313" key="3">
    <source>
        <dbReference type="Proteomes" id="UP000295008"/>
    </source>
</evidence>
<protein>
    <submittedName>
        <fullName evidence="2">CubicO group peptidase (Beta-lactamase class C family)</fullName>
    </submittedName>
</protein>
<dbReference type="EMBL" id="SLUN01000014">
    <property type="protein sequence ID" value="TCL67379.1"/>
    <property type="molecule type" value="Genomic_DNA"/>
</dbReference>
<evidence type="ECO:0000259" key="1">
    <source>
        <dbReference type="Pfam" id="PF00144"/>
    </source>
</evidence>
<dbReference type="AlphaFoldDB" id="A0A4R1RMP0"/>